<feature type="transmembrane region" description="Helical" evidence="1">
    <location>
        <begin position="14"/>
        <end position="37"/>
    </location>
</feature>
<name>A0A4R1F6Y2_9GAMM</name>
<evidence type="ECO:0000313" key="2">
    <source>
        <dbReference type="EMBL" id="TCJ87718.1"/>
    </source>
</evidence>
<dbReference type="Proteomes" id="UP000294887">
    <property type="component" value="Unassembled WGS sequence"/>
</dbReference>
<evidence type="ECO:0000313" key="3">
    <source>
        <dbReference type="Proteomes" id="UP000294887"/>
    </source>
</evidence>
<sequence>MQNLIDKLPFNPEWLIALAVASLVLFLLSLIFIPWLITRLPSDYFTDETRHISKTRDTHPLIYYSIRLTKNILGGFLIIAGIFMLMLPGQGILTILVGVVFADFPGKFRLLRKIAQQPPVFKTMNWIRQKTNKEPLQEPI</sequence>
<accession>A0A4R1F6Y2</accession>
<gene>
    <name evidence="2" type="ORF">EV695_2232</name>
</gene>
<comment type="caution">
    <text evidence="2">The sequence shown here is derived from an EMBL/GenBank/DDBJ whole genome shotgun (WGS) entry which is preliminary data.</text>
</comment>
<reference evidence="2 3" key="1">
    <citation type="submission" date="2019-03" db="EMBL/GenBank/DDBJ databases">
        <title>Genomic Encyclopedia of Type Strains, Phase IV (KMG-IV): sequencing the most valuable type-strain genomes for metagenomic binning, comparative biology and taxonomic classification.</title>
        <authorList>
            <person name="Goeker M."/>
        </authorList>
    </citation>
    <scope>NUCLEOTIDE SEQUENCE [LARGE SCALE GENOMIC DNA]</scope>
    <source>
        <strain evidence="2 3">DSM 24830</strain>
    </source>
</reference>
<dbReference type="AlphaFoldDB" id="A0A4R1F6Y2"/>
<dbReference type="RefSeq" id="WP_131905971.1">
    <property type="nucleotide sequence ID" value="NZ_BAAAFU010000004.1"/>
</dbReference>
<dbReference type="OrthoDB" id="9800130at2"/>
<organism evidence="2 3">
    <name type="scientific">Cocleimonas flava</name>
    <dbReference type="NCBI Taxonomy" id="634765"/>
    <lineage>
        <taxon>Bacteria</taxon>
        <taxon>Pseudomonadati</taxon>
        <taxon>Pseudomonadota</taxon>
        <taxon>Gammaproteobacteria</taxon>
        <taxon>Thiotrichales</taxon>
        <taxon>Thiotrichaceae</taxon>
        <taxon>Cocleimonas</taxon>
    </lineage>
</organism>
<keyword evidence="3" id="KW-1185">Reference proteome</keyword>
<dbReference type="EMBL" id="SMFQ01000003">
    <property type="protein sequence ID" value="TCJ87718.1"/>
    <property type="molecule type" value="Genomic_DNA"/>
</dbReference>
<dbReference type="InterPro" id="IPR019099">
    <property type="entry name" value="Uncharacterised_PGPGW_TM"/>
</dbReference>
<proteinExistence type="predicted"/>
<feature type="transmembrane region" description="Helical" evidence="1">
    <location>
        <begin position="72"/>
        <end position="102"/>
    </location>
</feature>
<protein>
    <submittedName>
        <fullName evidence="2">Putative transmembrane protein PGPGW</fullName>
    </submittedName>
</protein>
<keyword evidence="1 2" id="KW-0812">Transmembrane</keyword>
<keyword evidence="1" id="KW-0472">Membrane</keyword>
<evidence type="ECO:0000256" key="1">
    <source>
        <dbReference type="SAM" id="Phobius"/>
    </source>
</evidence>
<dbReference type="Pfam" id="PF09656">
    <property type="entry name" value="PGPGW"/>
    <property type="match status" value="1"/>
</dbReference>
<keyword evidence="1" id="KW-1133">Transmembrane helix</keyword>